<dbReference type="HOGENOM" id="CLU_1041809_0_0_10"/>
<proteinExistence type="predicted"/>
<accession>A9DLJ3</accession>
<dbReference type="STRING" id="391587.KAOT1_15217"/>
<dbReference type="Proteomes" id="UP000002945">
    <property type="component" value="Unassembled WGS sequence"/>
</dbReference>
<dbReference type="InterPro" id="IPR054333">
    <property type="entry name" value="REase-ARP-assoc"/>
</dbReference>
<evidence type="ECO:0000313" key="1">
    <source>
        <dbReference type="EMBL" id="EDP98579.1"/>
    </source>
</evidence>
<keyword evidence="2" id="KW-1185">Reference proteome</keyword>
<evidence type="ECO:0008006" key="3">
    <source>
        <dbReference type="Google" id="ProtNLM"/>
    </source>
</evidence>
<dbReference type="RefSeq" id="WP_007095590.1">
    <property type="nucleotide sequence ID" value="NZ_CP142125.1"/>
</dbReference>
<dbReference type="OrthoDB" id="9017325at2"/>
<gene>
    <name evidence="1" type="ORF">KAOT1_15217</name>
</gene>
<dbReference type="eggNOG" id="ENOG5032SWT">
    <property type="taxonomic scope" value="Bacteria"/>
</dbReference>
<dbReference type="EMBL" id="ABIB01000001">
    <property type="protein sequence ID" value="EDP98579.1"/>
    <property type="molecule type" value="Genomic_DNA"/>
</dbReference>
<comment type="caution">
    <text evidence="1">The sequence shown here is derived from an EMBL/GenBank/DDBJ whole genome shotgun (WGS) entry which is preliminary data.</text>
</comment>
<reference evidence="1 2" key="1">
    <citation type="journal article" date="2011" name="J. Bacteriol.">
        <title>Genome sequence of the algicidal bacterium Kordia algicida OT-1.</title>
        <authorList>
            <person name="Lee H.S."/>
            <person name="Kang S.G."/>
            <person name="Kwon K.K."/>
            <person name="Lee J.H."/>
            <person name="Kim S.J."/>
        </authorList>
    </citation>
    <scope>NUCLEOTIDE SEQUENCE [LARGE SCALE GENOMIC DNA]</scope>
    <source>
        <strain evidence="1 2">OT-1</strain>
    </source>
</reference>
<dbReference type="AlphaFoldDB" id="A9DLJ3"/>
<dbReference type="Pfam" id="PF22558">
    <property type="entry name" value="REase-ARP"/>
    <property type="match status" value="1"/>
</dbReference>
<organism evidence="1 2">
    <name type="scientific">Kordia algicida OT-1</name>
    <dbReference type="NCBI Taxonomy" id="391587"/>
    <lineage>
        <taxon>Bacteria</taxon>
        <taxon>Pseudomonadati</taxon>
        <taxon>Bacteroidota</taxon>
        <taxon>Flavobacteriia</taxon>
        <taxon>Flavobacteriales</taxon>
        <taxon>Flavobacteriaceae</taxon>
        <taxon>Kordia</taxon>
    </lineage>
</organism>
<sequence length="266" mass="31327">MATRKTFEKAIIAKCKNPNLKANGYFSTNKENLLEGIDISLFQEDLTSGSGNELQSKFNAIYSSAALAVNNFSIVKKESSTFNYLGYSNFYDAKFERKFITGLGGTAPNLDFTIENNDVVIAFESKYLEITTKKKVKFAKSYNKEKLNYLDDFWFDIINQHKDSRFYLDVAQLIKHAIGLINYKRKYSTKKIVLVYIYWLPENYEAFTNFKEHQKELREFEALLKENKDLQFISTTYTEFWKAYEHENSIFKKHFNKVKKRYKIKI</sequence>
<protein>
    <recommendedName>
        <fullName evidence="3">Restriction endonuclease</fullName>
    </recommendedName>
</protein>
<evidence type="ECO:0000313" key="2">
    <source>
        <dbReference type="Proteomes" id="UP000002945"/>
    </source>
</evidence>
<name>A9DLJ3_9FLAO</name>